<dbReference type="PANTHER" id="PTHR34496">
    <property type="entry name" value="GLCNAC TRANSFERASE-RELATED"/>
    <property type="match status" value="1"/>
</dbReference>
<keyword evidence="2" id="KW-1133">Transmembrane helix</keyword>
<dbReference type="InterPro" id="IPR021067">
    <property type="entry name" value="Glycosyltransferase"/>
</dbReference>
<feature type="region of interest" description="Disordered" evidence="1">
    <location>
        <begin position="436"/>
        <end position="458"/>
    </location>
</feature>
<evidence type="ECO:0000256" key="2">
    <source>
        <dbReference type="SAM" id="Phobius"/>
    </source>
</evidence>
<evidence type="ECO:0000256" key="1">
    <source>
        <dbReference type="SAM" id="MobiDB-lite"/>
    </source>
</evidence>
<accession>A0A7S3YLX0</accession>
<feature type="transmembrane region" description="Helical" evidence="2">
    <location>
        <begin position="510"/>
        <end position="532"/>
    </location>
</feature>
<proteinExistence type="predicted"/>
<dbReference type="PANTHER" id="PTHR34496:SF6">
    <property type="entry name" value="GLYCOSYLTRANSFERASE 2-LIKE DOMAIN-CONTAINING PROTEIN"/>
    <property type="match status" value="1"/>
</dbReference>
<keyword evidence="2" id="KW-0812">Transmembrane</keyword>
<protein>
    <submittedName>
        <fullName evidence="3">Uncharacterized protein</fullName>
    </submittedName>
</protein>
<gene>
    <name evidence="3" type="ORF">HAKA00212_LOCUS26984</name>
</gene>
<sequence length="556" mass="62922">MAYDGIGWIPLIEEPRPPLPYPPKSDSWKQDNTTIFVGIAAFRDSRCPKTLFNMFTKAKNPDRVFVGLVQQWDETKDTDCIEKYCELMGAAVAGQDQAADRRRAQACPHFEQVRIHRVSHLLARGPTFGRHLQSYLLRDEEFCMQTDSHMDYIDHWDQEVLAAWGAAHNEYAVLATYVNRFEDLESGRALHPRFQVPHICQLEYVGGAYMGAKGMLPRNKRAKGAINLTRPKLTPFWAAGFSFLKCHGEKQTPNDPQLPGIFDGEEYSKGARLWTRGYDIYTPHKALIFHDYNKPKDYDAMSWGRPNKDFNRAKLRLFTLLEMLGGENTTEAISALGRYGLGDRRSLDQYIKFSGNDIRHRRALENRCGTLDWVPFPEHPLGPEGPLLEDLLQWGAPHAAQWPTSISRRQLESYFTPEELQALAPRAADYPAWPHRRPGGGGPPAGSGVAGGGGGARAGDEEGDFLHRIPPRLHHMREELNQELLQLEAKAAEEIDILSRSTVTLSFDGATLMLSCTLVILLCCLVIFCVVVRGHQEPEHDQNHYGPRKRHDGYRD</sequence>
<evidence type="ECO:0000313" key="3">
    <source>
        <dbReference type="EMBL" id="CAE0655752.1"/>
    </source>
</evidence>
<name>A0A7S3YLX0_HETAK</name>
<organism evidence="3">
    <name type="scientific">Heterosigma akashiwo</name>
    <name type="common">Chromophytic alga</name>
    <name type="synonym">Heterosigma carterae</name>
    <dbReference type="NCBI Taxonomy" id="2829"/>
    <lineage>
        <taxon>Eukaryota</taxon>
        <taxon>Sar</taxon>
        <taxon>Stramenopiles</taxon>
        <taxon>Ochrophyta</taxon>
        <taxon>Raphidophyceae</taxon>
        <taxon>Chattonellales</taxon>
        <taxon>Chattonellaceae</taxon>
        <taxon>Heterosigma</taxon>
    </lineage>
</organism>
<dbReference type="AlphaFoldDB" id="A0A7S3YLX0"/>
<dbReference type="EMBL" id="HBIU01062724">
    <property type="protein sequence ID" value="CAE0655752.1"/>
    <property type="molecule type" value="Transcribed_RNA"/>
</dbReference>
<reference evidence="3" key="1">
    <citation type="submission" date="2021-01" db="EMBL/GenBank/DDBJ databases">
        <authorList>
            <person name="Corre E."/>
            <person name="Pelletier E."/>
            <person name="Niang G."/>
            <person name="Scheremetjew M."/>
            <person name="Finn R."/>
            <person name="Kale V."/>
            <person name="Holt S."/>
            <person name="Cochrane G."/>
            <person name="Meng A."/>
            <person name="Brown T."/>
            <person name="Cohen L."/>
        </authorList>
    </citation>
    <scope>NUCLEOTIDE SEQUENCE</scope>
    <source>
        <strain evidence="3">CCMP3107</strain>
    </source>
</reference>
<feature type="compositionally biased region" description="Gly residues" evidence="1">
    <location>
        <begin position="439"/>
        <end position="457"/>
    </location>
</feature>
<keyword evidence="2" id="KW-0472">Membrane</keyword>
<dbReference type="Pfam" id="PF11397">
    <property type="entry name" value="GlcNAc"/>
    <property type="match status" value="1"/>
</dbReference>